<reference evidence="3 4" key="1">
    <citation type="submission" date="2018-10" db="EMBL/GenBank/DDBJ databases">
        <title>Genomic Encyclopedia of Type Strains, Phase IV (KMG-IV): sequencing the most valuable type-strain genomes for metagenomic binning, comparative biology and taxonomic classification.</title>
        <authorList>
            <person name="Goeker M."/>
        </authorList>
    </citation>
    <scope>NUCLEOTIDE SEQUENCE [LARGE SCALE GENOMIC DNA]</scope>
    <source>
        <strain evidence="3 4">DSM 25586</strain>
    </source>
</reference>
<keyword evidence="2" id="KW-0472">Membrane</keyword>
<proteinExistence type="predicted"/>
<feature type="transmembrane region" description="Helical" evidence="2">
    <location>
        <begin position="76"/>
        <end position="97"/>
    </location>
</feature>
<dbReference type="EMBL" id="RBIR01000002">
    <property type="protein sequence ID" value="RKR20490.1"/>
    <property type="molecule type" value="Genomic_DNA"/>
</dbReference>
<evidence type="ECO:0000313" key="4">
    <source>
        <dbReference type="Proteomes" id="UP000276055"/>
    </source>
</evidence>
<feature type="compositionally biased region" description="Basic and acidic residues" evidence="1">
    <location>
        <begin position="1"/>
        <end position="18"/>
    </location>
</feature>
<comment type="caution">
    <text evidence="3">The sequence shown here is derived from an EMBL/GenBank/DDBJ whole genome shotgun (WGS) entry which is preliminary data.</text>
</comment>
<gene>
    <name evidence="3" type="ORF">C8D78_1125</name>
</gene>
<dbReference type="AlphaFoldDB" id="A0A495EU72"/>
<dbReference type="Proteomes" id="UP000276055">
    <property type="component" value="Unassembled WGS sequence"/>
</dbReference>
<evidence type="ECO:0000256" key="1">
    <source>
        <dbReference type="SAM" id="MobiDB-lite"/>
    </source>
</evidence>
<keyword evidence="2" id="KW-1133">Transmembrane helix</keyword>
<accession>A0A495EU72</accession>
<name>A0A495EU72_9MICC</name>
<dbReference type="OrthoDB" id="4946838at2"/>
<dbReference type="RefSeq" id="WP_120950996.1">
    <property type="nucleotide sequence ID" value="NZ_RBIR01000002.1"/>
</dbReference>
<evidence type="ECO:0000256" key="2">
    <source>
        <dbReference type="SAM" id="Phobius"/>
    </source>
</evidence>
<keyword evidence="2" id="KW-0812">Transmembrane</keyword>
<protein>
    <submittedName>
        <fullName evidence="3">Uncharacterized protein</fullName>
    </submittedName>
</protein>
<evidence type="ECO:0000313" key="3">
    <source>
        <dbReference type="EMBL" id="RKR20490.1"/>
    </source>
</evidence>
<sequence>MTDQQQDRDPWEEFDRLKPAGPDRVAGYPGGEPQGFGFRTGVRSARVAFGFAVYSLALGSILVLTGAIVFIGSGKWLLLGLMVLIEVIFVLAFRRLVALARNRRSSG</sequence>
<organism evidence="3 4">
    <name type="scientific">Arthrobacter oryzae</name>
    <dbReference type="NCBI Taxonomy" id="409290"/>
    <lineage>
        <taxon>Bacteria</taxon>
        <taxon>Bacillati</taxon>
        <taxon>Actinomycetota</taxon>
        <taxon>Actinomycetes</taxon>
        <taxon>Micrococcales</taxon>
        <taxon>Micrococcaceae</taxon>
        <taxon>Arthrobacter</taxon>
    </lineage>
</organism>
<feature type="region of interest" description="Disordered" evidence="1">
    <location>
        <begin position="1"/>
        <end position="32"/>
    </location>
</feature>
<feature type="transmembrane region" description="Helical" evidence="2">
    <location>
        <begin position="47"/>
        <end position="70"/>
    </location>
</feature>